<dbReference type="EMBL" id="PPEL01000075">
    <property type="protein sequence ID" value="PNV64680.1"/>
    <property type="molecule type" value="Genomic_DNA"/>
</dbReference>
<evidence type="ECO:0008006" key="3">
    <source>
        <dbReference type="Google" id="ProtNLM"/>
    </source>
</evidence>
<evidence type="ECO:0000313" key="2">
    <source>
        <dbReference type="Proteomes" id="UP000236488"/>
    </source>
</evidence>
<name>A0A2K2U3C7_9ACTN</name>
<dbReference type="Proteomes" id="UP000236488">
    <property type="component" value="Unassembled WGS sequence"/>
</dbReference>
<protein>
    <recommendedName>
        <fullName evidence="3">Molecular chaperone TorD</fullName>
    </recommendedName>
</protein>
<keyword evidence="2" id="KW-1185">Reference proteome</keyword>
<dbReference type="AlphaFoldDB" id="A0A2K2U3C7"/>
<dbReference type="InterPro" id="IPR020945">
    <property type="entry name" value="DMSO/NO3_reduct_chaperone"/>
</dbReference>
<organism evidence="1 2">
    <name type="scientific">Rubneribacter badeniensis</name>
    <dbReference type="NCBI Taxonomy" id="2070688"/>
    <lineage>
        <taxon>Bacteria</taxon>
        <taxon>Bacillati</taxon>
        <taxon>Actinomycetota</taxon>
        <taxon>Coriobacteriia</taxon>
        <taxon>Eggerthellales</taxon>
        <taxon>Eggerthellaceae</taxon>
        <taxon>Rubneribacter</taxon>
    </lineage>
</organism>
<dbReference type="Pfam" id="PF02613">
    <property type="entry name" value="Nitrate_red_del"/>
    <property type="match status" value="1"/>
</dbReference>
<accession>A0A2K2U3C7</accession>
<dbReference type="InterPro" id="IPR036411">
    <property type="entry name" value="TorD-like_sf"/>
</dbReference>
<dbReference type="Gene3D" id="1.10.3480.10">
    <property type="entry name" value="TorD-like"/>
    <property type="match status" value="1"/>
</dbReference>
<dbReference type="SUPFAM" id="SSF89155">
    <property type="entry name" value="TorD-like"/>
    <property type="match status" value="1"/>
</dbReference>
<sequence length="215" mass="23107">MEERASLAPDELLGLSVAVGVCAQAFLNEPSDKIVERLACVAHAYGSDAFDGIAVDDALRQRYYDRLFVPTSSLYVPLFESSVRGAIEEDGRFRYASTKGPQADHVLGCYRAIGFDYRLLEGFGPAVAALRPDALAAELAFSAFLARESAEMACEDPDASRRSAQLLDQFSSEHVGAWVGKAARCLFLGADDLYARTAKLACDAIASAGAVRLDL</sequence>
<comment type="caution">
    <text evidence="1">The sequence shown here is derived from an EMBL/GenBank/DDBJ whole genome shotgun (WGS) entry which is preliminary data.</text>
</comment>
<gene>
    <name evidence="1" type="ORF">C2L80_10620</name>
</gene>
<evidence type="ECO:0000313" key="1">
    <source>
        <dbReference type="EMBL" id="PNV64680.1"/>
    </source>
</evidence>
<proteinExistence type="predicted"/>
<reference evidence="1 2" key="1">
    <citation type="journal article" date="2018" name="Int. J. Syst. Evol. Microbiol.">
        <title>Rubneribacter badeniensis gen. nov., sp. nov. and Enteroscipio rubneri gen. nov., sp. nov., new members of the Eggerthellaceae isolated from human faeces.</title>
        <authorList>
            <person name="Danylec N."/>
            <person name="Gobl A."/>
            <person name="Stoll D.A."/>
            <person name="Hetzer B."/>
            <person name="Kulling S.E."/>
            <person name="Huch M."/>
        </authorList>
    </citation>
    <scope>NUCLEOTIDE SEQUENCE [LARGE SCALE GENOMIC DNA]</scope>
    <source>
        <strain evidence="1 2">ResAG-85</strain>
    </source>
</reference>
<dbReference type="RefSeq" id="WP_092200259.1">
    <property type="nucleotide sequence ID" value="NZ_PPEL01000075.1"/>
</dbReference>